<feature type="compositionally biased region" description="Low complexity" evidence="5">
    <location>
        <begin position="509"/>
        <end position="519"/>
    </location>
</feature>
<organism evidence="7">
    <name type="scientific">Chromera velia CCMP2878</name>
    <dbReference type="NCBI Taxonomy" id="1169474"/>
    <lineage>
        <taxon>Eukaryota</taxon>
        <taxon>Sar</taxon>
        <taxon>Alveolata</taxon>
        <taxon>Colpodellida</taxon>
        <taxon>Chromeraceae</taxon>
        <taxon>Chromera</taxon>
    </lineage>
</organism>
<name>A0A0G4I943_9ALVE</name>
<feature type="region of interest" description="Disordered" evidence="5">
    <location>
        <begin position="198"/>
        <end position="218"/>
    </location>
</feature>
<dbReference type="PANTHER" id="PTHR23507:SF1">
    <property type="entry name" value="FI18259P1-RELATED"/>
    <property type="match status" value="1"/>
</dbReference>
<sequence length="703" mass="73676">MEGKGTKTASVWGNMTFVLLYIFFETIPFSFCNATITELYNEQFGSNVYSILVGVDIFVNLLSLLPTAVLGRLSEPSRLGRKSVLMWISLGVSIPNLICYFTSDTRLYLAAQLALSTTGARAFSVSPTILIAWITDWAPGDVRTQLFGLVYAGMSVGSLCGNTAASFFLRYYSHSHALKVAAVLQCMYVIVALAFPGSQGGGKKATSPLGGVGGQQAQGGKKQSSLSLLSTLAVQQVKGIGTAVKVLHAEFRLVLYISLMVNSVYTAVIRSLGMYARRELGLEGSAFSLLFVVMASSGLFAQTLLLPLLVPFLGQTGSLLLGICMSAGTYVGIAAATDGTQLLWILGISGFQMTTLPLLQGIVAACMAARQHNTSQPEALEGLKEKPGPPAASASGSRDSAFFPLPAPGPLERSQSAAPSAAISRLATGFSSVYSDPLQSPLLTALEAESALPSRTFRAICEDRKTFACRGSTAPFFQSLESGEGGEGASLSLSIPQRASSDPAQFQRGGPSASSSSSLQGGGREREREPLLPPLREEEDGGAYGAAGGGGGSRTTSIERGDAERGGTDRTDTGTILGGLAGLNTLVRPVAPLVHSLLLGKWELLPGPIRFASFSFLLMGACMLFAGFLAFLLVLSPPSVSPSPVAKGTEAEKGDGGEVEEGERSPFILKEEGREKGEGKPPGGVKKGKGVRRWRPVTTPSSP</sequence>
<feature type="transmembrane region" description="Helical" evidence="6">
    <location>
        <begin position="342"/>
        <end position="366"/>
    </location>
</feature>
<feature type="compositionally biased region" description="Basic and acidic residues" evidence="5">
    <location>
        <begin position="557"/>
        <end position="572"/>
    </location>
</feature>
<dbReference type="InterPro" id="IPR036259">
    <property type="entry name" value="MFS_trans_sf"/>
</dbReference>
<feature type="compositionally biased region" description="Basic residues" evidence="5">
    <location>
        <begin position="686"/>
        <end position="695"/>
    </location>
</feature>
<evidence type="ECO:0000256" key="3">
    <source>
        <dbReference type="ARBA" id="ARBA00022989"/>
    </source>
</evidence>
<evidence type="ECO:0000256" key="1">
    <source>
        <dbReference type="ARBA" id="ARBA00004141"/>
    </source>
</evidence>
<feature type="transmembrane region" description="Helical" evidence="6">
    <location>
        <begin position="48"/>
        <end position="71"/>
    </location>
</feature>
<evidence type="ECO:0000256" key="2">
    <source>
        <dbReference type="ARBA" id="ARBA00022692"/>
    </source>
</evidence>
<feature type="transmembrane region" description="Helical" evidence="6">
    <location>
        <begin position="177"/>
        <end position="195"/>
    </location>
</feature>
<reference evidence="7" key="1">
    <citation type="submission" date="2014-11" db="EMBL/GenBank/DDBJ databases">
        <authorList>
            <person name="Otto D Thomas"/>
            <person name="Naeem Raeece"/>
        </authorList>
    </citation>
    <scope>NUCLEOTIDE SEQUENCE</scope>
</reference>
<proteinExistence type="predicted"/>
<feature type="transmembrane region" description="Helical" evidence="6">
    <location>
        <begin position="611"/>
        <end position="635"/>
    </location>
</feature>
<feature type="transmembrane region" description="Helical" evidence="6">
    <location>
        <begin position="287"/>
        <end position="310"/>
    </location>
</feature>
<dbReference type="InterPro" id="IPR011701">
    <property type="entry name" value="MFS"/>
</dbReference>
<feature type="region of interest" description="Disordered" evidence="5">
    <location>
        <begin position="476"/>
        <end position="575"/>
    </location>
</feature>
<gene>
    <name evidence="7" type="ORF">Cvel_12114</name>
</gene>
<keyword evidence="4 6" id="KW-0472">Membrane</keyword>
<keyword evidence="2 6" id="KW-0812">Transmembrane</keyword>
<accession>A0A0G4I943</accession>
<protein>
    <recommendedName>
        <fullName evidence="8">Major facilitator superfamily (MFS) profile domain-containing protein</fullName>
    </recommendedName>
</protein>
<evidence type="ECO:0000256" key="5">
    <source>
        <dbReference type="SAM" id="MobiDB-lite"/>
    </source>
</evidence>
<keyword evidence="3 6" id="KW-1133">Transmembrane helix</keyword>
<dbReference type="GO" id="GO:0016020">
    <property type="term" value="C:membrane"/>
    <property type="evidence" value="ECO:0007669"/>
    <property type="project" value="UniProtKB-SubCell"/>
</dbReference>
<dbReference type="GO" id="GO:0022857">
    <property type="term" value="F:transmembrane transporter activity"/>
    <property type="evidence" value="ECO:0007669"/>
    <property type="project" value="InterPro"/>
</dbReference>
<dbReference type="PANTHER" id="PTHR23507">
    <property type="entry name" value="ZGC:174356"/>
    <property type="match status" value="1"/>
</dbReference>
<feature type="transmembrane region" description="Helical" evidence="6">
    <location>
        <begin position="12"/>
        <end position="36"/>
    </location>
</feature>
<feature type="compositionally biased region" description="Gly residues" evidence="5">
    <location>
        <begin position="542"/>
        <end position="553"/>
    </location>
</feature>
<evidence type="ECO:0000256" key="6">
    <source>
        <dbReference type="SAM" id="Phobius"/>
    </source>
</evidence>
<dbReference type="Gene3D" id="1.20.1250.20">
    <property type="entry name" value="MFS general substrate transporter like domains"/>
    <property type="match status" value="1"/>
</dbReference>
<feature type="region of interest" description="Disordered" evidence="5">
    <location>
        <begin position="376"/>
        <end position="399"/>
    </location>
</feature>
<evidence type="ECO:0008006" key="8">
    <source>
        <dbReference type="Google" id="ProtNLM"/>
    </source>
</evidence>
<feature type="transmembrane region" description="Helical" evidence="6">
    <location>
        <begin position="253"/>
        <end position="275"/>
    </location>
</feature>
<feature type="transmembrane region" description="Helical" evidence="6">
    <location>
        <begin position="83"/>
        <end position="103"/>
    </location>
</feature>
<feature type="transmembrane region" description="Helical" evidence="6">
    <location>
        <begin position="109"/>
        <end position="134"/>
    </location>
</feature>
<comment type="subcellular location">
    <subcellularLocation>
        <location evidence="1">Membrane</location>
        <topology evidence="1">Multi-pass membrane protein</topology>
    </subcellularLocation>
</comment>
<dbReference type="EMBL" id="CDMZ01005711">
    <property type="protein sequence ID" value="CEM53628.1"/>
    <property type="molecule type" value="Genomic_DNA"/>
</dbReference>
<dbReference type="SUPFAM" id="SSF103473">
    <property type="entry name" value="MFS general substrate transporter"/>
    <property type="match status" value="1"/>
</dbReference>
<feature type="compositionally biased region" description="Basic and acidic residues" evidence="5">
    <location>
        <begin position="669"/>
        <end position="679"/>
    </location>
</feature>
<dbReference type="AlphaFoldDB" id="A0A0G4I943"/>
<feature type="transmembrane region" description="Helical" evidence="6">
    <location>
        <begin position="317"/>
        <end position="336"/>
    </location>
</feature>
<dbReference type="Pfam" id="PF07690">
    <property type="entry name" value="MFS_1"/>
    <property type="match status" value="1"/>
</dbReference>
<feature type="compositionally biased region" description="Polar residues" evidence="5">
    <location>
        <begin position="495"/>
        <end position="504"/>
    </location>
</feature>
<feature type="transmembrane region" description="Helical" evidence="6">
    <location>
        <begin position="146"/>
        <end position="171"/>
    </location>
</feature>
<evidence type="ECO:0000313" key="7">
    <source>
        <dbReference type="EMBL" id="CEM53628.1"/>
    </source>
</evidence>
<dbReference type="VEuPathDB" id="CryptoDB:Cvel_12114"/>
<evidence type="ECO:0000256" key="4">
    <source>
        <dbReference type="ARBA" id="ARBA00023136"/>
    </source>
</evidence>
<feature type="region of interest" description="Disordered" evidence="5">
    <location>
        <begin position="641"/>
        <end position="703"/>
    </location>
</feature>